<feature type="compositionally biased region" description="Polar residues" evidence="1">
    <location>
        <begin position="308"/>
        <end position="324"/>
    </location>
</feature>
<gene>
    <name evidence="3" type="ORF">B0J11DRAFT_561765</name>
</gene>
<dbReference type="InterPro" id="IPR039793">
    <property type="entry name" value="UROS/Hem4"/>
</dbReference>
<feature type="domain" description="Tetrapyrrole biosynthesis uroporphyrinogen III synthase" evidence="2">
    <location>
        <begin position="36"/>
        <end position="279"/>
    </location>
</feature>
<dbReference type="FunFam" id="3.40.50.10090:FF:000011">
    <property type="entry name" value="Uroporphyrinogen-III synthase (UroS), putative"/>
    <property type="match status" value="1"/>
</dbReference>
<accession>A0A9P9ICX2</accession>
<protein>
    <submittedName>
        <fullName evidence="3">Tetrapyrrole biosynthesis, uroporphyrinogen III synthase</fullName>
    </submittedName>
</protein>
<feature type="compositionally biased region" description="Polar residues" evidence="1">
    <location>
        <begin position="289"/>
        <end position="300"/>
    </location>
</feature>
<sequence>MAALSRRKIPLLLLKTKSIPTDVYEDYFSTFDCGRYEPIFVPVLEHRFQENTLDQLRHDIRNGVFTSGPNQKAPKYGALIFTSQRAVEAFTSVVKDIRAKHGSETLEHLLPPSLPLYVVGPATARGLNALDLRCQILGEGTGNGDLLAAFILEHYNGLYSGHDKPPILFLVGDKRRDIIPKTLESQELRQEQRAKVVELVVYETGEMQSFKSNFTRLWKQNAELETDRQWVVVFSPTGCKAMLESLYLLDENTGKSRLDVPVRNILVATIGPTTRDYLMSEFGFWPDKSATSGDGSTPTGTKRKEHATSPQSNHETKAAKTQTTIEDTIGGAGVRHHNDTVEAVENNQCKRTIPIDTEMEESKVPSESFEESRESEIVASEGIEYSSQREEEIPSSILEKGIVYFFTRNRVGIEDTKSVGDLQRTFFVLRPLPAGAKLIDGAIPDLGNNRLLALPKKCFPRNHQERFMAFVEKSKTTIQDLKDNFFKGSEYNTKTLGTRHVDPVTPIGEGVYVISQSKDESTHFVYTMTIPLELGEVQEELGLRPRGSFAVSVKNPERPGPQSTRLPQGPEFPKEIIEEFRGLAWAKLKPEYLDYPNCQILLIGEDVDSAKKTDTKGKTQDTATPREEVEKLEHEDELRVEHLDGNDTVFLDLDISKSEYSEVPTTW</sequence>
<dbReference type="PANTHER" id="PTHR12390:SF0">
    <property type="entry name" value="UROPORPHYRINOGEN-III SYNTHASE"/>
    <property type="match status" value="1"/>
</dbReference>
<dbReference type="Gene3D" id="3.40.50.10090">
    <property type="match status" value="2"/>
</dbReference>
<dbReference type="OrthoDB" id="1028014at2759"/>
<name>A0A9P9ICX2_9PLEO</name>
<organism evidence="3 4">
    <name type="scientific">Dendryphion nanum</name>
    <dbReference type="NCBI Taxonomy" id="256645"/>
    <lineage>
        <taxon>Eukaryota</taxon>
        <taxon>Fungi</taxon>
        <taxon>Dikarya</taxon>
        <taxon>Ascomycota</taxon>
        <taxon>Pezizomycotina</taxon>
        <taxon>Dothideomycetes</taxon>
        <taxon>Pleosporomycetidae</taxon>
        <taxon>Pleosporales</taxon>
        <taxon>Torulaceae</taxon>
        <taxon>Dendryphion</taxon>
    </lineage>
</organism>
<evidence type="ECO:0000313" key="3">
    <source>
        <dbReference type="EMBL" id="KAH7115159.1"/>
    </source>
</evidence>
<dbReference type="GO" id="GO:0004852">
    <property type="term" value="F:uroporphyrinogen-III synthase activity"/>
    <property type="evidence" value="ECO:0007669"/>
    <property type="project" value="InterPro"/>
</dbReference>
<dbReference type="SUPFAM" id="SSF69618">
    <property type="entry name" value="HemD-like"/>
    <property type="match status" value="1"/>
</dbReference>
<dbReference type="GO" id="GO:0006780">
    <property type="term" value="P:uroporphyrinogen III biosynthetic process"/>
    <property type="evidence" value="ECO:0007669"/>
    <property type="project" value="InterPro"/>
</dbReference>
<evidence type="ECO:0000259" key="2">
    <source>
        <dbReference type="Pfam" id="PF02602"/>
    </source>
</evidence>
<evidence type="ECO:0000256" key="1">
    <source>
        <dbReference type="SAM" id="MobiDB-lite"/>
    </source>
</evidence>
<dbReference type="EMBL" id="JAGMWT010000016">
    <property type="protein sequence ID" value="KAH7115159.1"/>
    <property type="molecule type" value="Genomic_DNA"/>
</dbReference>
<dbReference type="CDD" id="cd06578">
    <property type="entry name" value="HemD"/>
    <property type="match status" value="1"/>
</dbReference>
<dbReference type="InterPro" id="IPR003754">
    <property type="entry name" value="4pyrrol_synth_uPrphyn_synth"/>
</dbReference>
<dbReference type="InterPro" id="IPR036108">
    <property type="entry name" value="4pyrrol_syn_uPrphyn_synt_sf"/>
</dbReference>
<evidence type="ECO:0000313" key="4">
    <source>
        <dbReference type="Proteomes" id="UP000700596"/>
    </source>
</evidence>
<dbReference type="Proteomes" id="UP000700596">
    <property type="component" value="Unassembled WGS sequence"/>
</dbReference>
<dbReference type="Pfam" id="PF02602">
    <property type="entry name" value="HEM4"/>
    <property type="match status" value="1"/>
</dbReference>
<dbReference type="AlphaFoldDB" id="A0A9P9ICX2"/>
<proteinExistence type="predicted"/>
<reference evidence="3" key="1">
    <citation type="journal article" date="2021" name="Nat. Commun.">
        <title>Genetic determinants of endophytism in the Arabidopsis root mycobiome.</title>
        <authorList>
            <person name="Mesny F."/>
            <person name="Miyauchi S."/>
            <person name="Thiergart T."/>
            <person name="Pickel B."/>
            <person name="Atanasova L."/>
            <person name="Karlsson M."/>
            <person name="Huettel B."/>
            <person name="Barry K.W."/>
            <person name="Haridas S."/>
            <person name="Chen C."/>
            <person name="Bauer D."/>
            <person name="Andreopoulos W."/>
            <person name="Pangilinan J."/>
            <person name="LaButti K."/>
            <person name="Riley R."/>
            <person name="Lipzen A."/>
            <person name="Clum A."/>
            <person name="Drula E."/>
            <person name="Henrissat B."/>
            <person name="Kohler A."/>
            <person name="Grigoriev I.V."/>
            <person name="Martin F.M."/>
            <person name="Hacquard S."/>
        </authorList>
    </citation>
    <scope>NUCLEOTIDE SEQUENCE</scope>
    <source>
        <strain evidence="3">MPI-CAGE-CH-0243</strain>
    </source>
</reference>
<dbReference type="GO" id="GO:0005829">
    <property type="term" value="C:cytosol"/>
    <property type="evidence" value="ECO:0007669"/>
    <property type="project" value="TreeGrafter"/>
</dbReference>
<dbReference type="PANTHER" id="PTHR12390">
    <property type="entry name" value="UROPORPHYRINOGEN III SYNTHASE"/>
    <property type="match status" value="1"/>
</dbReference>
<feature type="region of interest" description="Disordered" evidence="1">
    <location>
        <begin position="610"/>
        <end position="630"/>
    </location>
</feature>
<keyword evidence="4" id="KW-1185">Reference proteome</keyword>
<feature type="region of interest" description="Disordered" evidence="1">
    <location>
        <begin position="288"/>
        <end position="324"/>
    </location>
</feature>
<comment type="caution">
    <text evidence="3">The sequence shown here is derived from an EMBL/GenBank/DDBJ whole genome shotgun (WGS) entry which is preliminary data.</text>
</comment>
<feature type="region of interest" description="Disordered" evidence="1">
    <location>
        <begin position="550"/>
        <end position="570"/>
    </location>
</feature>